<dbReference type="EMBL" id="JAHRIP010086385">
    <property type="protein sequence ID" value="MEQ2315288.1"/>
    <property type="molecule type" value="Genomic_DNA"/>
</dbReference>
<evidence type="ECO:0000256" key="1">
    <source>
        <dbReference type="SAM" id="MobiDB-lite"/>
    </source>
</evidence>
<evidence type="ECO:0000313" key="2">
    <source>
        <dbReference type="EMBL" id="MEQ2315288.1"/>
    </source>
</evidence>
<gene>
    <name evidence="2" type="ORF">AMECASPLE_020723</name>
</gene>
<evidence type="ECO:0000313" key="3">
    <source>
        <dbReference type="Proteomes" id="UP001469553"/>
    </source>
</evidence>
<proteinExistence type="predicted"/>
<reference evidence="2 3" key="1">
    <citation type="submission" date="2021-06" db="EMBL/GenBank/DDBJ databases">
        <authorList>
            <person name="Palmer J.M."/>
        </authorList>
    </citation>
    <scope>NUCLEOTIDE SEQUENCE [LARGE SCALE GENOMIC DNA]</scope>
    <source>
        <strain evidence="2 3">AS_MEX2019</strain>
        <tissue evidence="2">Muscle</tissue>
    </source>
</reference>
<feature type="region of interest" description="Disordered" evidence="1">
    <location>
        <begin position="1"/>
        <end position="117"/>
    </location>
</feature>
<name>A0ABV1ACX7_9TELE</name>
<accession>A0ABV1ACX7</accession>
<dbReference type="Proteomes" id="UP001469553">
    <property type="component" value="Unassembled WGS sequence"/>
</dbReference>
<organism evidence="2 3">
    <name type="scientific">Ameca splendens</name>
    <dbReference type="NCBI Taxonomy" id="208324"/>
    <lineage>
        <taxon>Eukaryota</taxon>
        <taxon>Metazoa</taxon>
        <taxon>Chordata</taxon>
        <taxon>Craniata</taxon>
        <taxon>Vertebrata</taxon>
        <taxon>Euteleostomi</taxon>
        <taxon>Actinopterygii</taxon>
        <taxon>Neopterygii</taxon>
        <taxon>Teleostei</taxon>
        <taxon>Neoteleostei</taxon>
        <taxon>Acanthomorphata</taxon>
        <taxon>Ovalentaria</taxon>
        <taxon>Atherinomorphae</taxon>
        <taxon>Cyprinodontiformes</taxon>
        <taxon>Goodeidae</taxon>
        <taxon>Ameca</taxon>
    </lineage>
</organism>
<feature type="compositionally biased region" description="Polar residues" evidence="1">
    <location>
        <begin position="1"/>
        <end position="12"/>
    </location>
</feature>
<feature type="compositionally biased region" description="Basic and acidic residues" evidence="1">
    <location>
        <begin position="16"/>
        <end position="25"/>
    </location>
</feature>
<comment type="caution">
    <text evidence="2">The sequence shown here is derived from an EMBL/GenBank/DDBJ whole genome shotgun (WGS) entry which is preliminary data.</text>
</comment>
<protein>
    <submittedName>
        <fullName evidence="2">Uncharacterized protein</fullName>
    </submittedName>
</protein>
<feature type="compositionally biased region" description="Basic residues" evidence="1">
    <location>
        <begin position="26"/>
        <end position="42"/>
    </location>
</feature>
<keyword evidence="3" id="KW-1185">Reference proteome</keyword>
<sequence>MPLNPNAMNSLPTGELHPRKADKARPTQRKLHTQPRSKHPHRILPPTTQPREKHYPAQLYHHRSANPNVPLSPSPPLDTKVSRAAHRQARPTIRPAPAAPAHQSMREKHAPASSSVNGSTYLAGVWLLRQPSL</sequence>